<keyword evidence="5" id="KW-1185">Reference proteome</keyword>
<dbReference type="PANTHER" id="PTHR45527:SF1">
    <property type="entry name" value="FATTY ACID SYNTHASE"/>
    <property type="match status" value="1"/>
</dbReference>
<dbReference type="SMART" id="SM00823">
    <property type="entry name" value="PKS_PP"/>
    <property type="match status" value="1"/>
</dbReference>
<dbReference type="InterPro" id="IPR020806">
    <property type="entry name" value="PKS_PP-bd"/>
</dbReference>
<name>A0A849VFY4_9GAMM</name>
<proteinExistence type="predicted"/>
<dbReference type="PANTHER" id="PTHR45527">
    <property type="entry name" value="NONRIBOSOMAL PEPTIDE SYNTHETASE"/>
    <property type="match status" value="1"/>
</dbReference>
<evidence type="ECO:0000256" key="1">
    <source>
        <dbReference type="ARBA" id="ARBA00022450"/>
    </source>
</evidence>
<gene>
    <name evidence="4" type="ORF">HG263_19220</name>
</gene>
<dbReference type="InterPro" id="IPR045851">
    <property type="entry name" value="AMP-bd_C_sf"/>
</dbReference>
<dbReference type="Gene3D" id="1.10.1200.10">
    <property type="entry name" value="ACP-like"/>
    <property type="match status" value="1"/>
</dbReference>
<dbReference type="EMBL" id="JABBPG010000010">
    <property type="protein sequence ID" value="NOU52639.1"/>
    <property type="molecule type" value="Genomic_DNA"/>
</dbReference>
<dbReference type="AlphaFoldDB" id="A0A849VFY4"/>
<organism evidence="4 5">
    <name type="scientific">Pseudoalteromonas caenipelagi</name>
    <dbReference type="NCBI Taxonomy" id="2726988"/>
    <lineage>
        <taxon>Bacteria</taxon>
        <taxon>Pseudomonadati</taxon>
        <taxon>Pseudomonadota</taxon>
        <taxon>Gammaproteobacteria</taxon>
        <taxon>Alteromonadales</taxon>
        <taxon>Pseudoalteromonadaceae</taxon>
        <taxon>Pseudoalteromonas</taxon>
    </lineage>
</organism>
<dbReference type="Gene3D" id="3.30.559.30">
    <property type="entry name" value="Nonribosomal peptide synthetase, condensation domain"/>
    <property type="match status" value="1"/>
</dbReference>
<dbReference type="SUPFAM" id="SSF56801">
    <property type="entry name" value="Acetyl-CoA synthetase-like"/>
    <property type="match status" value="1"/>
</dbReference>
<evidence type="ECO:0000259" key="3">
    <source>
        <dbReference type="PROSITE" id="PS50075"/>
    </source>
</evidence>
<accession>A0A849VFY4</accession>
<dbReference type="InterPro" id="IPR036736">
    <property type="entry name" value="ACP-like_sf"/>
</dbReference>
<dbReference type="Gene3D" id="3.30.300.30">
    <property type="match status" value="1"/>
</dbReference>
<comment type="caution">
    <text evidence="4">The sequence shown here is derived from an EMBL/GenBank/DDBJ whole genome shotgun (WGS) entry which is preliminary data.</text>
</comment>
<dbReference type="SUPFAM" id="SSF47336">
    <property type="entry name" value="ACP-like"/>
    <property type="match status" value="1"/>
</dbReference>
<dbReference type="GO" id="GO:0044550">
    <property type="term" value="P:secondary metabolite biosynthetic process"/>
    <property type="evidence" value="ECO:0007669"/>
    <property type="project" value="TreeGrafter"/>
</dbReference>
<evidence type="ECO:0000313" key="5">
    <source>
        <dbReference type="Proteomes" id="UP000586305"/>
    </source>
</evidence>
<feature type="non-terminal residue" evidence="4">
    <location>
        <position position="1"/>
    </location>
</feature>
<evidence type="ECO:0000313" key="4">
    <source>
        <dbReference type="EMBL" id="NOU52639.1"/>
    </source>
</evidence>
<keyword evidence="2" id="KW-0597">Phosphoprotein</keyword>
<dbReference type="Pfam" id="PF00668">
    <property type="entry name" value="Condensation"/>
    <property type="match status" value="1"/>
</dbReference>
<dbReference type="InterPro" id="IPR001242">
    <property type="entry name" value="Condensation_dom"/>
</dbReference>
<sequence length="604" mass="67282">LSRVDNLIKIRGFRVEPEEISTVIKQVSAEVEQAVVIDVEHNGTTLLVAYLVAVQGKTLAGAELKQALSACLPGYMVPTMFITLEQIPLSLNGKIDRKALLALYQGQQKAAFRAGNAIEEQLHQLWTRLLSSDHFGAEDSFYAAGGNSLQLVSMRRMLQDTFAVDISLGDLFAHTTIAELAELIQRRPKLTVKPQGDSADKVVEYRMPRELQVKYKNLTKALNIPVIKEITVQLPTQLLCQVIGEQLSRVEALNLSFKQNDDGDLILTQLYDSFADVEVYQCAAQAELQGYLEQKTTEKFDLIGGSRPGSATIVEYNGKRLLVLVFDHILSDGYSIGLLEKQIDAALAQAANHEEVAESEVPTSYLSYLRDHENWLASDDADNKRAFWTRYLKDASSLALPGLPHFSMIQAQSFAIGEFDKRYIKPVVSGLNISYYTYLFASCCYALHKYFDSDKFLLGTIAARRGLMGSETTFGSLTGFIPVKSEMTASDMPAEFLDRFAGSLMQALENQDLPLSEFDVLPLSVNFIYEDLGEDRKTLAPYRIPGLSIFAPRDRLTFVVKEEVAGFSFFIEHDATIFDEQQLNSLVSYLKEFAGQTMDAGVLL</sequence>
<dbReference type="GO" id="GO:0031177">
    <property type="term" value="F:phosphopantetheine binding"/>
    <property type="evidence" value="ECO:0007669"/>
    <property type="project" value="InterPro"/>
</dbReference>
<dbReference type="SUPFAM" id="SSF52777">
    <property type="entry name" value="CoA-dependent acyltransferases"/>
    <property type="match status" value="2"/>
</dbReference>
<keyword evidence="1" id="KW-0596">Phosphopantetheine</keyword>
<dbReference type="RefSeq" id="WP_171627693.1">
    <property type="nucleotide sequence ID" value="NZ_JABBPG010000010.1"/>
</dbReference>
<dbReference type="InterPro" id="IPR023213">
    <property type="entry name" value="CAT-like_dom_sf"/>
</dbReference>
<dbReference type="PROSITE" id="PS50075">
    <property type="entry name" value="CARRIER"/>
    <property type="match status" value="1"/>
</dbReference>
<dbReference type="GO" id="GO:0005737">
    <property type="term" value="C:cytoplasm"/>
    <property type="evidence" value="ECO:0007669"/>
    <property type="project" value="TreeGrafter"/>
</dbReference>
<dbReference type="GO" id="GO:0003824">
    <property type="term" value="F:catalytic activity"/>
    <property type="evidence" value="ECO:0007669"/>
    <property type="project" value="InterPro"/>
</dbReference>
<dbReference type="Gene3D" id="3.30.559.10">
    <property type="entry name" value="Chloramphenicol acetyltransferase-like domain"/>
    <property type="match status" value="1"/>
</dbReference>
<feature type="domain" description="Carrier" evidence="3">
    <location>
        <begin position="113"/>
        <end position="188"/>
    </location>
</feature>
<dbReference type="InterPro" id="IPR009081">
    <property type="entry name" value="PP-bd_ACP"/>
</dbReference>
<reference evidence="4 5" key="1">
    <citation type="submission" date="2020-04" db="EMBL/GenBank/DDBJ databases">
        <title>Pseudoalteromonas caenipelagi sp. nov., isolated from a tidal flat.</title>
        <authorList>
            <person name="Park S."/>
            <person name="Yoon J.-H."/>
        </authorList>
    </citation>
    <scope>NUCLEOTIDE SEQUENCE [LARGE SCALE GENOMIC DNA]</scope>
    <source>
        <strain evidence="4 5">JBTF-M23</strain>
    </source>
</reference>
<dbReference type="Proteomes" id="UP000586305">
    <property type="component" value="Unassembled WGS sequence"/>
</dbReference>
<protein>
    <recommendedName>
        <fullName evidence="3">Carrier domain-containing protein</fullName>
    </recommendedName>
</protein>
<dbReference type="GO" id="GO:0043041">
    <property type="term" value="P:amino acid activation for nonribosomal peptide biosynthetic process"/>
    <property type="evidence" value="ECO:0007669"/>
    <property type="project" value="TreeGrafter"/>
</dbReference>
<dbReference type="Pfam" id="PF00550">
    <property type="entry name" value="PP-binding"/>
    <property type="match status" value="1"/>
</dbReference>
<evidence type="ECO:0000256" key="2">
    <source>
        <dbReference type="ARBA" id="ARBA00022553"/>
    </source>
</evidence>